<evidence type="ECO:0000256" key="5">
    <source>
        <dbReference type="ARBA" id="ARBA00039444"/>
    </source>
</evidence>
<evidence type="ECO:0000256" key="1">
    <source>
        <dbReference type="ARBA" id="ARBA00004173"/>
    </source>
</evidence>
<dbReference type="PANTHER" id="PTHR11362:SF82">
    <property type="entry name" value="PHOSPHATIDYLETHANOLAMINE-BINDING PROTEIN 4"/>
    <property type="match status" value="1"/>
</dbReference>
<evidence type="ECO:0000313" key="6">
    <source>
        <dbReference type="EMBL" id="GMM58822.1"/>
    </source>
</evidence>
<comment type="function">
    <text evidence="3">Component of the mitochondrial ribosome (mitoribosome), a dedicated translation machinery responsible for the synthesis of mitochondrial genome-encoded proteins, including at least some of the essential transmembrane subunits of the mitochondrial respiratory chain. The mitoribosomes are attached to the mitochondrial inner membrane and translation products are cotranslationally integrated into the membrane.</text>
</comment>
<dbReference type="EMBL" id="BTGD01000025">
    <property type="protein sequence ID" value="GMM58822.1"/>
    <property type="molecule type" value="Genomic_DNA"/>
</dbReference>
<dbReference type="AlphaFoldDB" id="A0AAV5S9M4"/>
<comment type="caution">
    <text evidence="6">The sequence shown here is derived from an EMBL/GenBank/DDBJ whole genome shotgun (WGS) entry which is preliminary data.</text>
</comment>
<dbReference type="SUPFAM" id="SSF49777">
    <property type="entry name" value="PEBP-like"/>
    <property type="match status" value="1"/>
</dbReference>
<evidence type="ECO:0000313" key="7">
    <source>
        <dbReference type="Proteomes" id="UP001377567"/>
    </source>
</evidence>
<keyword evidence="6" id="KW-0687">Ribonucleoprotein</keyword>
<dbReference type="GO" id="GO:0005739">
    <property type="term" value="C:mitochondrion"/>
    <property type="evidence" value="ECO:0007669"/>
    <property type="project" value="UniProtKB-SubCell"/>
</dbReference>
<comment type="subcellular location">
    <subcellularLocation>
        <location evidence="1">Mitochondrion</location>
    </subcellularLocation>
</comment>
<evidence type="ECO:0000256" key="3">
    <source>
        <dbReference type="ARBA" id="ARBA00037226"/>
    </source>
</evidence>
<dbReference type="Gene3D" id="1.20.58.1180">
    <property type="match status" value="1"/>
</dbReference>
<proteinExistence type="inferred from homology"/>
<evidence type="ECO:0000256" key="4">
    <source>
        <dbReference type="ARBA" id="ARBA00038016"/>
    </source>
</evidence>
<dbReference type="InterPro" id="IPR035810">
    <property type="entry name" value="PEBP_euk"/>
</dbReference>
<dbReference type="PANTHER" id="PTHR11362">
    <property type="entry name" value="PHOSPHATIDYLETHANOLAMINE-BINDING PROTEIN"/>
    <property type="match status" value="1"/>
</dbReference>
<dbReference type="CDD" id="cd00866">
    <property type="entry name" value="PEBP_euk"/>
    <property type="match status" value="1"/>
</dbReference>
<dbReference type="Gene3D" id="3.90.280.10">
    <property type="entry name" value="PEBP-like"/>
    <property type="match status" value="1"/>
</dbReference>
<protein>
    <recommendedName>
        <fullName evidence="5">Large ribosomal subunit protein mL38</fullName>
    </recommendedName>
</protein>
<dbReference type="FunFam" id="3.90.280.10:FF:000004">
    <property type="entry name" value="Mitochondrial large ribosomal subunit YmL35"/>
    <property type="match status" value="1"/>
</dbReference>
<keyword evidence="2" id="KW-0496">Mitochondrion</keyword>
<evidence type="ECO:0000256" key="2">
    <source>
        <dbReference type="ARBA" id="ARBA00023128"/>
    </source>
</evidence>
<comment type="similarity">
    <text evidence="4">Belongs to the phosphatidylethanolamine-binding protein family. Mitochondrion-specific ribosomal protein mL38 subfamily.</text>
</comment>
<dbReference type="GO" id="GO:0005840">
    <property type="term" value="C:ribosome"/>
    <property type="evidence" value="ECO:0007669"/>
    <property type="project" value="UniProtKB-KW"/>
</dbReference>
<keyword evidence="7" id="KW-1185">Reference proteome</keyword>
<dbReference type="Proteomes" id="UP001377567">
    <property type="component" value="Unassembled WGS sequence"/>
</dbReference>
<gene>
    <name evidence="6" type="ORF">DAKH74_054390</name>
</gene>
<accession>A0AAV5S9M4</accession>
<sequence>MYRRLLHTGKVSRNAAVWSDFTSRSQSLGVSNAAIKQGLLQGEQRTEGPASIKRRANRLKYNTPEHIDETFATCYEYLQKRAVKAYARANESDITPELKNQLLVKAEQTNPEVQYNFQFNEKLDNIPSVIDYEQPVYRHLGRKHWESYQQMLLMQRLETLKVIPDTLPTLDPRARVDIKFPFSTGVNQWIEPGKFLSSGVTSLEPVFKIQEFDLVNPYEQLYTILVVNPDEPDLLNDSFKTTLSYGLTNIKIGYNDNVVDSRKFFERNVLAKYLPPVPEKNAGDQRFAVWVFRQPIDPETGKGVAIDNDAATQTLDRENLDVRSFVKDNKLDAIGAHVWRSKWDSNVKNVRDQYKLPKGRVFSRVRT</sequence>
<dbReference type="InterPro" id="IPR036610">
    <property type="entry name" value="PEBP-like_sf"/>
</dbReference>
<name>A0AAV5S9M4_MAUHU</name>
<reference evidence="6 7" key="1">
    <citation type="journal article" date="2023" name="Elife">
        <title>Identification of key yeast species and microbe-microbe interactions impacting larval growth of Drosophila in the wild.</title>
        <authorList>
            <person name="Mure A."/>
            <person name="Sugiura Y."/>
            <person name="Maeda R."/>
            <person name="Honda K."/>
            <person name="Sakurai N."/>
            <person name="Takahashi Y."/>
            <person name="Watada M."/>
            <person name="Katoh T."/>
            <person name="Gotoh A."/>
            <person name="Gotoh Y."/>
            <person name="Taniguchi I."/>
            <person name="Nakamura K."/>
            <person name="Hayashi T."/>
            <person name="Katayama T."/>
            <person name="Uemura T."/>
            <person name="Hattori Y."/>
        </authorList>
    </citation>
    <scope>NUCLEOTIDE SEQUENCE [LARGE SCALE GENOMIC DNA]</scope>
    <source>
        <strain evidence="6 7">KH-74</strain>
    </source>
</reference>
<organism evidence="6 7">
    <name type="scientific">Maudiozyma humilis</name>
    <name type="common">Sour dough yeast</name>
    <name type="synonym">Kazachstania humilis</name>
    <dbReference type="NCBI Taxonomy" id="51915"/>
    <lineage>
        <taxon>Eukaryota</taxon>
        <taxon>Fungi</taxon>
        <taxon>Dikarya</taxon>
        <taxon>Ascomycota</taxon>
        <taxon>Saccharomycotina</taxon>
        <taxon>Saccharomycetes</taxon>
        <taxon>Saccharomycetales</taxon>
        <taxon>Saccharomycetaceae</taxon>
        <taxon>Maudiozyma</taxon>
    </lineage>
</organism>
<keyword evidence="6" id="KW-0689">Ribosomal protein</keyword>